<name>A0A1E7L220_9ACTN</name>
<comment type="caution">
    <text evidence="1">The sequence shown here is derived from an EMBL/GenBank/DDBJ whole genome shotgun (WGS) entry which is preliminary data.</text>
</comment>
<dbReference type="RefSeq" id="WP_070018007.1">
    <property type="nucleotide sequence ID" value="NZ_LJGW01000314.1"/>
</dbReference>
<protein>
    <submittedName>
        <fullName evidence="1">Cro/Cl family transcriptional regulator</fullName>
    </submittedName>
</protein>
<sequence>MITVERWTGAEATLLLSVKRESQRGFADNLGLSSRTVAHWRQNPTAVCRPATAQILDCALAQCSDEEKSAFRVRLAALHGEPLPPAESAESKTAPCTVVSHKFLPAYVGESLAPIYEVASPRGEGPGGLEQRVLPTERSGAQAATTHLYGCGVVVFHLQEQRHVESLTDLAVWRYHSYPRDRSWAGQQLAQMLGLHADVQSDELAPEYVLSAYELRENSWKGGGLETALHLLTTPSVLVNRQDPQNVSPLAPGVEDAKFQAGWWHPEAVSFGGGVSQGVAGWSGVAYHPQPDERALTMSDIVNLELDAQALWALTSHILHVVEDGRDPVMPKVYGWRYLRSAYVRLTTARPTESAQHRAMREAILSTSELPKLLRSAQEALRDSNP</sequence>
<evidence type="ECO:0000313" key="2">
    <source>
        <dbReference type="Proteomes" id="UP000176005"/>
    </source>
</evidence>
<gene>
    <name evidence="1" type="ORF">AN218_18530</name>
</gene>
<dbReference type="EMBL" id="LJGW01000314">
    <property type="protein sequence ID" value="OEV10218.1"/>
    <property type="molecule type" value="Genomic_DNA"/>
</dbReference>
<organism evidence="1 2">
    <name type="scientific">Streptomyces nanshensis</name>
    <dbReference type="NCBI Taxonomy" id="518642"/>
    <lineage>
        <taxon>Bacteria</taxon>
        <taxon>Bacillati</taxon>
        <taxon>Actinomycetota</taxon>
        <taxon>Actinomycetes</taxon>
        <taxon>Kitasatosporales</taxon>
        <taxon>Streptomycetaceae</taxon>
        <taxon>Streptomyces</taxon>
    </lineage>
</organism>
<proteinExistence type="predicted"/>
<accession>A0A1E7L220</accession>
<dbReference type="AlphaFoldDB" id="A0A1E7L220"/>
<reference evidence="1 2" key="1">
    <citation type="journal article" date="2016" name="Front. Microbiol.">
        <title>Comparative Genomics Analysis of Streptomyces Species Reveals Their Adaptation to the Marine Environment and Their Diversity at the Genomic Level.</title>
        <authorList>
            <person name="Tian X."/>
            <person name="Zhang Z."/>
            <person name="Yang T."/>
            <person name="Chen M."/>
            <person name="Li J."/>
            <person name="Chen F."/>
            <person name="Yang J."/>
            <person name="Li W."/>
            <person name="Zhang B."/>
            <person name="Zhang Z."/>
            <person name="Wu J."/>
            <person name="Zhang C."/>
            <person name="Long L."/>
            <person name="Xiao J."/>
        </authorList>
    </citation>
    <scope>NUCLEOTIDE SEQUENCE [LARGE SCALE GENOMIC DNA]</scope>
    <source>
        <strain evidence="1 2">SCSIO 10429</strain>
    </source>
</reference>
<keyword evidence="2" id="KW-1185">Reference proteome</keyword>
<dbReference type="Proteomes" id="UP000176005">
    <property type="component" value="Unassembled WGS sequence"/>
</dbReference>
<dbReference type="PATRIC" id="fig|518642.10.peg.4036"/>
<evidence type="ECO:0000313" key="1">
    <source>
        <dbReference type="EMBL" id="OEV10218.1"/>
    </source>
</evidence>